<dbReference type="GO" id="GO:0003677">
    <property type="term" value="F:DNA binding"/>
    <property type="evidence" value="ECO:0007669"/>
    <property type="project" value="InterPro"/>
</dbReference>
<keyword evidence="1" id="KW-0175">Coiled coil</keyword>
<feature type="compositionally biased region" description="Basic and acidic residues" evidence="2">
    <location>
        <begin position="1258"/>
        <end position="1269"/>
    </location>
</feature>
<dbReference type="InterPro" id="IPR001650">
    <property type="entry name" value="Helicase_C-like"/>
</dbReference>
<dbReference type="PROSITE" id="PS51194">
    <property type="entry name" value="HELICASE_CTER"/>
    <property type="match status" value="1"/>
</dbReference>
<proteinExistence type="predicted"/>
<dbReference type="PANTHER" id="PTHR47396:SF1">
    <property type="entry name" value="ATP-DEPENDENT HELICASE IRC3-RELATED"/>
    <property type="match status" value="1"/>
</dbReference>
<evidence type="ECO:0000313" key="5">
    <source>
        <dbReference type="Proteomes" id="UP001178507"/>
    </source>
</evidence>
<protein>
    <recommendedName>
        <fullName evidence="3">Helicase C-terminal domain-containing protein</fullName>
    </recommendedName>
</protein>
<evidence type="ECO:0000313" key="4">
    <source>
        <dbReference type="EMBL" id="CAJ1399641.1"/>
    </source>
</evidence>
<feature type="compositionally biased region" description="Basic residues" evidence="2">
    <location>
        <begin position="681"/>
        <end position="693"/>
    </location>
</feature>
<dbReference type="GO" id="GO:0005829">
    <property type="term" value="C:cytosol"/>
    <property type="evidence" value="ECO:0007669"/>
    <property type="project" value="TreeGrafter"/>
</dbReference>
<name>A0AA36J5L0_9DINO</name>
<evidence type="ECO:0000256" key="1">
    <source>
        <dbReference type="SAM" id="Coils"/>
    </source>
</evidence>
<dbReference type="PANTHER" id="PTHR47396">
    <property type="entry name" value="TYPE I RESTRICTION ENZYME ECOKI R PROTEIN"/>
    <property type="match status" value="1"/>
</dbReference>
<dbReference type="InterPro" id="IPR006935">
    <property type="entry name" value="Helicase/UvrB_N"/>
</dbReference>
<dbReference type="SUPFAM" id="SSF52540">
    <property type="entry name" value="P-loop containing nucleoside triphosphate hydrolases"/>
    <property type="match status" value="1"/>
</dbReference>
<accession>A0AA36J5L0</accession>
<sequence>MDTRVSADVFRVPVAGLMGAEHPYHLLALKEDSEANLPEVEPVPLDLGTRKAKGRCRSSGSSRSSRSRCRSGPLEEMTLMLNMNTAHYEVEQAHLSFKSVAETPTLRKLVRPTDWETIRENLAQIFSAKVKPKTLSNVRLRYPGSSGYLLAQKVKVSVHTSHAGSKLRLHFQDFAQETSERQGGHMRDLACIAERVSERGSSRREGLGALAAAELRRKERHSEEQRAERAEVTGQWEERLACAQSRAARLGAELAEGQERRAARRAELQAAQAMVSLQQRRRDHEERLQWLQLQVLRAEVSEMEESDAAAQQRRREALLRREARQRRVRLEQQRRAQEEREAEERRRRRAACEEAAESQSLATLHSLQQQLAAEKQRANARRAALQGQLLQLRAQRAEREEAWVASSAHGAELAAAEESYARRAAEAAAERGAAREAALERRSRAVRKLETLEFAVREMRAAEEVELANLELADGSFDSPKALELSGAAAWPQGAGGGWGSPVWVLLVFTKRDDVQHMEEAATLLLKHAAAEVLNLGDGKGQGVVASAGRSGGRADASWLHDVEKRCGRILRQHACCELENGRGKDGFGELDRGVEVQRCAVTASLPAFWAQVPRRLEFAALARHQGRPMPRFRLLFVPLALGPAPKRRRPKRAAALALVCCVLLSACAFVAAAQPPAPRGRPRRRDGVKRSIRMPTGNLPNTAWFASGRIPFAKLCAVPASDVALSGLDARDVDFMERLRGLAAEVLALPNLTAHQRLVWVTSLRLDAVPVQELPPWFWERMNVTRRPPGVDLLSLDGQRAIRCCAEALEFPQVRRFLRLARWVYKASDCMLVTNSTKLLSPQSTTWLRRSKARRRTMSVTAAPRPLRSGASTAASDSCNAADAPLRRCQRDCLEACAKGARVIEMACGTGKTRVIKELVGSISGRVLITVPLRALLDQFAQDFPEFCKVGTGYNAGIDYNAKGFLAVTDSVPLLAHLEFDAVFVDEAHHPLPKACPKTVLLYRFSATHQDEPDFRYSMGQAMEDAVLCDYDLTVPLVTPLHGHTYLSLADLLLKQAGRFRRVLAYCNSIREARNFRMVLQKLGLAAWHMNGLTKPKKRQEILDQFAGTLQKPVHVLLTVEVLGEGINIPNADTCMFVEPRSSYRSIVQAIGRVLRPHPTKPLAHIILPGVLMPTKGQKVSQPAMHPTAGLFDGDKALVSHKGIAASPVDKHDQEAALPDPVREDAELLLRFGGDAVEGGKPHCVQARKNAGAHHLAQRERRDFHETDLNCDQSLPSRDMAGSETSSTAHRRKSNGRRESVGGVAGSVLTLDHHDGRRMPGGAIAPKPMYQTSCDDGLTATKHVVPTHAHGPLRAIREAGDVEVMRNKQVAAGGPTADRTGSMANGVGLDPRRAAGLGAGLCAGNQGDSPASPPFVPRDGGSPQIRTQRAELKVSKGNEHPRRGMQMRTTADGHEMTFGSELQRFLACLTQADYRLAGLGEKPQHRIQIADCTTFSQSHLGMAGATRAVYAELAAVLLYRDPWELRFGDLERFVKRNGRLPSQLASHMEEKSLGIWRKNQARKDCANRMPPHRLHKFLNTSVTLIRAWAKGLFDPKNFVRQRCKALRANILARGALPRLKSRNSESRGLAKWLYNSCRRGIALADWKWKMLEEVHPLVKAKLHSWKNTTIRIKSPAWHERLHELSDFVSRNDRLPSGGSLRNWIVRQRNYLQRGVLPSEFVLQLKGSHRLISSYVQAPSRKARGV</sequence>
<gene>
    <name evidence="4" type="ORF">EVOR1521_LOCUS23141</name>
</gene>
<feature type="region of interest" description="Disordered" evidence="2">
    <location>
        <begin position="1403"/>
        <end position="1427"/>
    </location>
</feature>
<evidence type="ECO:0000259" key="3">
    <source>
        <dbReference type="PROSITE" id="PS51194"/>
    </source>
</evidence>
<keyword evidence="5" id="KW-1185">Reference proteome</keyword>
<dbReference type="GO" id="GO:0016787">
    <property type="term" value="F:hydrolase activity"/>
    <property type="evidence" value="ECO:0007669"/>
    <property type="project" value="InterPro"/>
</dbReference>
<dbReference type="Pfam" id="PF00271">
    <property type="entry name" value="Helicase_C"/>
    <property type="match status" value="1"/>
</dbReference>
<dbReference type="SMART" id="SM00490">
    <property type="entry name" value="HELICc"/>
    <property type="match status" value="1"/>
</dbReference>
<organism evidence="4 5">
    <name type="scientific">Effrenium voratum</name>
    <dbReference type="NCBI Taxonomy" id="2562239"/>
    <lineage>
        <taxon>Eukaryota</taxon>
        <taxon>Sar</taxon>
        <taxon>Alveolata</taxon>
        <taxon>Dinophyceae</taxon>
        <taxon>Suessiales</taxon>
        <taxon>Symbiodiniaceae</taxon>
        <taxon>Effrenium</taxon>
    </lineage>
</organism>
<dbReference type="EMBL" id="CAUJNA010003343">
    <property type="protein sequence ID" value="CAJ1399641.1"/>
    <property type="molecule type" value="Genomic_DNA"/>
</dbReference>
<dbReference type="Proteomes" id="UP001178507">
    <property type="component" value="Unassembled WGS sequence"/>
</dbReference>
<dbReference type="InterPro" id="IPR027417">
    <property type="entry name" value="P-loop_NTPase"/>
</dbReference>
<feature type="coiled-coil region" evidence="1">
    <location>
        <begin position="274"/>
        <end position="402"/>
    </location>
</feature>
<dbReference type="Gene3D" id="3.40.50.300">
    <property type="entry name" value="P-loop containing nucleotide triphosphate hydrolases"/>
    <property type="match status" value="2"/>
</dbReference>
<feature type="region of interest" description="Disordered" evidence="2">
    <location>
        <begin position="676"/>
        <end position="695"/>
    </location>
</feature>
<feature type="region of interest" description="Disordered" evidence="2">
    <location>
        <begin position="48"/>
        <end position="71"/>
    </location>
</feature>
<reference evidence="4" key="1">
    <citation type="submission" date="2023-08" db="EMBL/GenBank/DDBJ databases">
        <authorList>
            <person name="Chen Y."/>
            <person name="Shah S."/>
            <person name="Dougan E. K."/>
            <person name="Thang M."/>
            <person name="Chan C."/>
        </authorList>
    </citation>
    <scope>NUCLEOTIDE SEQUENCE</scope>
</reference>
<dbReference type="GO" id="GO:0005524">
    <property type="term" value="F:ATP binding"/>
    <property type="evidence" value="ECO:0007669"/>
    <property type="project" value="InterPro"/>
</dbReference>
<dbReference type="InterPro" id="IPR050742">
    <property type="entry name" value="Helicase_Restrict-Modif_Enz"/>
</dbReference>
<feature type="domain" description="Helicase C-terminal" evidence="3">
    <location>
        <begin position="1049"/>
        <end position="1200"/>
    </location>
</feature>
<feature type="region of interest" description="Disordered" evidence="2">
    <location>
        <begin position="857"/>
        <end position="877"/>
    </location>
</feature>
<comment type="caution">
    <text evidence="4">The sequence shown here is derived from an EMBL/GenBank/DDBJ whole genome shotgun (WGS) entry which is preliminary data.</text>
</comment>
<dbReference type="Gene3D" id="6.10.140.530">
    <property type="match status" value="1"/>
</dbReference>
<evidence type="ECO:0000256" key="2">
    <source>
        <dbReference type="SAM" id="MobiDB-lite"/>
    </source>
</evidence>
<dbReference type="Pfam" id="PF04851">
    <property type="entry name" value="ResIII"/>
    <property type="match status" value="1"/>
</dbReference>
<feature type="region of interest" description="Disordered" evidence="2">
    <location>
        <begin position="1252"/>
        <end position="1305"/>
    </location>
</feature>